<dbReference type="HOGENOM" id="CLU_031397_0_1_0"/>
<dbReference type="Proteomes" id="UP000006804">
    <property type="component" value="Chromosome"/>
</dbReference>
<reference evidence="16 17" key="1">
    <citation type="submission" date="2010-11" db="EMBL/GenBank/DDBJ databases">
        <title>The complete genome of Thermotoga thermarum DSM 5069.</title>
        <authorList>
            <consortium name="US DOE Joint Genome Institute (JGI-PGF)"/>
            <person name="Lucas S."/>
            <person name="Copeland A."/>
            <person name="Lapidus A."/>
            <person name="Bruce D."/>
            <person name="Goodwin L."/>
            <person name="Pitluck S."/>
            <person name="Kyrpides N."/>
            <person name="Mavromatis K."/>
            <person name="Ivanova N."/>
            <person name="Zeytun A."/>
            <person name="Brettin T."/>
            <person name="Detter J.C."/>
            <person name="Tapia R."/>
            <person name="Han C."/>
            <person name="Land M."/>
            <person name="Hauser L."/>
            <person name="Markowitz V."/>
            <person name="Cheng J.-F."/>
            <person name="Hugenholtz P."/>
            <person name="Woyke T."/>
            <person name="Wu D."/>
            <person name="Spring S."/>
            <person name="Schroeder M."/>
            <person name="Brambilla E."/>
            <person name="Klenk H.-P."/>
            <person name="Eisen J.A."/>
        </authorList>
    </citation>
    <scope>NUCLEOTIDE SEQUENCE [LARGE SCALE GENOMIC DNA]</scope>
    <source>
        <strain evidence="16 17">DSM 5069</strain>
    </source>
</reference>
<dbReference type="KEGG" id="tta:Theth_1562"/>
<evidence type="ECO:0000256" key="5">
    <source>
        <dbReference type="ARBA" id="ARBA00022490"/>
    </source>
</evidence>
<protein>
    <recommendedName>
        <fullName evidence="4 13">Threonylcarbamoyl-AMP synthase</fullName>
        <shortName evidence="13">TC-AMP synthase</shortName>
        <ecNumber evidence="3 13">2.7.7.87</ecNumber>
    </recommendedName>
    <alternativeName>
        <fullName evidence="11 13">L-threonylcarbamoyladenylate synthase</fullName>
    </alternativeName>
</protein>
<feature type="binding site" evidence="14">
    <location>
        <position position="142"/>
    </location>
    <ligand>
        <name>L-threonine</name>
        <dbReference type="ChEBI" id="CHEBI:57926"/>
    </ligand>
</feature>
<dbReference type="Gene3D" id="3.90.870.10">
    <property type="entry name" value="DHBP synthase"/>
    <property type="match status" value="1"/>
</dbReference>
<evidence type="ECO:0000256" key="12">
    <source>
        <dbReference type="ARBA" id="ARBA00048366"/>
    </source>
</evidence>
<evidence type="ECO:0000256" key="14">
    <source>
        <dbReference type="PIRSR" id="PIRSR004930-1"/>
    </source>
</evidence>
<dbReference type="SUPFAM" id="SSF55821">
    <property type="entry name" value="YrdC/RibB"/>
    <property type="match status" value="1"/>
</dbReference>
<feature type="binding site" evidence="14">
    <location>
        <position position="36"/>
    </location>
    <ligand>
        <name>L-threonine</name>
        <dbReference type="ChEBI" id="CHEBI:57926"/>
    </ligand>
</feature>
<dbReference type="PROSITE" id="PS51163">
    <property type="entry name" value="YRDC"/>
    <property type="match status" value="1"/>
</dbReference>
<dbReference type="eggNOG" id="COG0009">
    <property type="taxonomic scope" value="Bacteria"/>
</dbReference>
<keyword evidence="9 13" id="KW-0547">Nucleotide-binding</keyword>
<evidence type="ECO:0000256" key="1">
    <source>
        <dbReference type="ARBA" id="ARBA00004496"/>
    </source>
</evidence>
<dbReference type="GO" id="GO:0005737">
    <property type="term" value="C:cytoplasm"/>
    <property type="evidence" value="ECO:0007669"/>
    <property type="project" value="UniProtKB-SubCell"/>
</dbReference>
<dbReference type="AlphaFoldDB" id="F7YXC7"/>
<evidence type="ECO:0000256" key="2">
    <source>
        <dbReference type="ARBA" id="ARBA00007663"/>
    </source>
</evidence>
<feature type="binding site" evidence="14">
    <location>
        <position position="144"/>
    </location>
    <ligand>
        <name>ATP</name>
        <dbReference type="ChEBI" id="CHEBI:30616"/>
    </ligand>
</feature>
<feature type="domain" description="YrdC-like" evidence="15">
    <location>
        <begin position="14"/>
        <end position="200"/>
    </location>
</feature>
<dbReference type="InterPro" id="IPR006070">
    <property type="entry name" value="Sua5-like_dom"/>
</dbReference>
<evidence type="ECO:0000256" key="11">
    <source>
        <dbReference type="ARBA" id="ARBA00029774"/>
    </source>
</evidence>
<dbReference type="InterPro" id="IPR017945">
    <property type="entry name" value="DHBP_synth_RibB-like_a/b_dom"/>
</dbReference>
<dbReference type="PANTHER" id="PTHR17490:SF16">
    <property type="entry name" value="THREONYLCARBAMOYL-AMP SYNTHASE"/>
    <property type="match status" value="1"/>
</dbReference>
<proteinExistence type="inferred from homology"/>
<feature type="binding site" evidence="14">
    <location>
        <position position="182"/>
    </location>
    <ligand>
        <name>L-threonine</name>
        <dbReference type="ChEBI" id="CHEBI:57926"/>
    </ligand>
</feature>
<dbReference type="PIRSF" id="PIRSF004930">
    <property type="entry name" value="Tln_factor_SUA5"/>
    <property type="match status" value="1"/>
</dbReference>
<dbReference type="RefSeq" id="WP_013932827.1">
    <property type="nucleotide sequence ID" value="NC_015707.1"/>
</dbReference>
<evidence type="ECO:0000256" key="9">
    <source>
        <dbReference type="ARBA" id="ARBA00022741"/>
    </source>
</evidence>
<dbReference type="Pfam" id="PF03481">
    <property type="entry name" value="Sua5_C"/>
    <property type="match status" value="1"/>
</dbReference>
<dbReference type="InterPro" id="IPR005145">
    <property type="entry name" value="Sua5_C"/>
</dbReference>
<dbReference type="GO" id="GO:0008033">
    <property type="term" value="P:tRNA processing"/>
    <property type="evidence" value="ECO:0007669"/>
    <property type="project" value="UniProtKB-KW"/>
</dbReference>
<feature type="binding site" evidence="14">
    <location>
        <position position="122"/>
    </location>
    <ligand>
        <name>L-threonine</name>
        <dbReference type="ChEBI" id="CHEBI:57926"/>
    </ligand>
</feature>
<dbReference type="FunFam" id="3.90.870.10:FF:000009">
    <property type="entry name" value="Threonylcarbamoyl-AMP synthase, putative"/>
    <property type="match status" value="1"/>
</dbReference>
<dbReference type="InterPro" id="IPR010923">
    <property type="entry name" value="T(6)A37_SUA5"/>
</dbReference>
<evidence type="ECO:0000256" key="3">
    <source>
        <dbReference type="ARBA" id="ARBA00012584"/>
    </source>
</evidence>
<dbReference type="InterPro" id="IPR038385">
    <property type="entry name" value="Sua5/YwlC_C"/>
</dbReference>
<gene>
    <name evidence="16" type="ORF">Theth_1562</name>
</gene>
<keyword evidence="8 13" id="KW-0548">Nucleotidyltransferase</keyword>
<dbReference type="STRING" id="688269.Theth_1562"/>
<sequence length="338" mass="37429">MTMILKVDAVEPNVSILQRAAKVIKEGGVVAFPTETVYGLGADCFNVVGVLKIFKVKNRPPDNPLIVHICELQQLYELVEQDTKIAEKVIEKFWPGPVTLIFKKSAKVPKEVTGGLETIAVRMPSHPVARLLIKLSGTPIAAPSANLSGRPSPTKAEHVVEDLYGLIDVIIDAGETPLGLESSIIDFSKDRPILLRPGPATIEELKQVIPDLEVPEFLLMLEKQPSRPLSPGMTYRHYSPNKPLILVYNEEQLDEVFAKYPNSVIICPEEYSHKFKNRRILVLGRLSEPFTIAQNLYNVLRSVDNLPVSAAIVLAMEPKGILFSVMNRLKKAASEVVE</sequence>
<dbReference type="EMBL" id="CP002351">
    <property type="protein sequence ID" value="AEH51615.1"/>
    <property type="molecule type" value="Genomic_DNA"/>
</dbReference>
<evidence type="ECO:0000313" key="17">
    <source>
        <dbReference type="Proteomes" id="UP000006804"/>
    </source>
</evidence>
<comment type="catalytic activity">
    <reaction evidence="12 13">
        <text>L-threonine + hydrogencarbonate + ATP = L-threonylcarbamoyladenylate + diphosphate + H2O</text>
        <dbReference type="Rhea" id="RHEA:36407"/>
        <dbReference type="ChEBI" id="CHEBI:15377"/>
        <dbReference type="ChEBI" id="CHEBI:17544"/>
        <dbReference type="ChEBI" id="CHEBI:30616"/>
        <dbReference type="ChEBI" id="CHEBI:33019"/>
        <dbReference type="ChEBI" id="CHEBI:57926"/>
        <dbReference type="ChEBI" id="CHEBI:73682"/>
        <dbReference type="EC" id="2.7.7.87"/>
    </reaction>
</comment>
<feature type="binding site" evidence="14">
    <location>
        <position position="68"/>
    </location>
    <ligand>
        <name>L-threonine</name>
        <dbReference type="ChEBI" id="CHEBI:57926"/>
    </ligand>
</feature>
<accession>F7YXC7</accession>
<feature type="binding site" evidence="14">
    <location>
        <position position="118"/>
    </location>
    <ligand>
        <name>ATP</name>
        <dbReference type="ChEBI" id="CHEBI:30616"/>
    </ligand>
</feature>
<dbReference type="NCBIfam" id="TIGR00057">
    <property type="entry name" value="L-threonylcarbamoyladenylate synthase"/>
    <property type="match status" value="1"/>
</dbReference>
<evidence type="ECO:0000256" key="13">
    <source>
        <dbReference type="PIRNR" id="PIRNR004930"/>
    </source>
</evidence>
<keyword evidence="6 13" id="KW-0808">Transferase</keyword>
<dbReference type="PANTHER" id="PTHR17490">
    <property type="entry name" value="SUA5"/>
    <property type="match status" value="1"/>
</dbReference>
<dbReference type="PATRIC" id="fig|688269.3.peg.1611"/>
<dbReference type="Gene3D" id="3.40.50.11030">
    <property type="entry name" value="Threonylcarbamoyl-AMP synthase, C-terminal domain"/>
    <property type="match status" value="1"/>
</dbReference>
<dbReference type="GO" id="GO:0000049">
    <property type="term" value="F:tRNA binding"/>
    <property type="evidence" value="ECO:0007669"/>
    <property type="project" value="TreeGrafter"/>
</dbReference>
<feature type="binding site" evidence="14">
    <location>
        <position position="59"/>
    </location>
    <ligand>
        <name>ATP</name>
        <dbReference type="ChEBI" id="CHEBI:30616"/>
    </ligand>
</feature>
<evidence type="ECO:0000256" key="6">
    <source>
        <dbReference type="ARBA" id="ARBA00022679"/>
    </source>
</evidence>
<feature type="binding site" evidence="14">
    <location>
        <position position="238"/>
    </location>
    <ligand>
        <name>ATP</name>
        <dbReference type="ChEBI" id="CHEBI:30616"/>
    </ligand>
</feature>
<dbReference type="InterPro" id="IPR050156">
    <property type="entry name" value="TC-AMP_synthase_SUA5"/>
</dbReference>
<keyword evidence="5 13" id="KW-0963">Cytoplasm</keyword>
<comment type="similarity">
    <text evidence="2 13">Belongs to the SUA5 family.</text>
</comment>
<evidence type="ECO:0000313" key="16">
    <source>
        <dbReference type="EMBL" id="AEH51615.1"/>
    </source>
</evidence>
<dbReference type="OrthoDB" id="9814580at2"/>
<dbReference type="GO" id="GO:0061710">
    <property type="term" value="F:L-threonylcarbamoyladenylate synthase"/>
    <property type="evidence" value="ECO:0007669"/>
    <property type="project" value="UniProtKB-EC"/>
</dbReference>
<keyword evidence="10 13" id="KW-0067">ATP-binding</keyword>
<evidence type="ECO:0000259" key="15">
    <source>
        <dbReference type="PROSITE" id="PS51163"/>
    </source>
</evidence>
<feature type="binding site" evidence="14">
    <location>
        <position position="152"/>
    </location>
    <ligand>
        <name>ATP</name>
        <dbReference type="ChEBI" id="CHEBI:30616"/>
    </ligand>
</feature>
<feature type="binding site" evidence="14">
    <location>
        <position position="196"/>
    </location>
    <ligand>
        <name>ATP</name>
        <dbReference type="ChEBI" id="CHEBI:30616"/>
    </ligand>
</feature>
<dbReference type="EC" id="2.7.7.87" evidence="3 13"/>
<evidence type="ECO:0000256" key="10">
    <source>
        <dbReference type="ARBA" id="ARBA00022840"/>
    </source>
</evidence>
<dbReference type="GO" id="GO:0005524">
    <property type="term" value="F:ATP binding"/>
    <property type="evidence" value="ECO:0007669"/>
    <property type="project" value="UniProtKB-UniRule"/>
</dbReference>
<dbReference type="Pfam" id="PF01300">
    <property type="entry name" value="Sua5_yciO_yrdC"/>
    <property type="match status" value="1"/>
</dbReference>
<dbReference type="GO" id="GO:0003725">
    <property type="term" value="F:double-stranded RNA binding"/>
    <property type="evidence" value="ECO:0007669"/>
    <property type="project" value="UniProtKB-UniRule"/>
</dbReference>
<comment type="function">
    <text evidence="13">Required for the formation of a threonylcarbamoyl group on adenosine at position 37 (t(6)A37) in tRNAs that read codons beginning with adenine.</text>
</comment>
<comment type="subcellular location">
    <subcellularLocation>
        <location evidence="1 13">Cytoplasm</location>
    </subcellularLocation>
</comment>
<dbReference type="GO" id="GO:0006450">
    <property type="term" value="P:regulation of translational fidelity"/>
    <property type="evidence" value="ECO:0007669"/>
    <property type="project" value="TreeGrafter"/>
</dbReference>
<name>F7YXC7_9THEM</name>
<keyword evidence="7 13" id="KW-0819">tRNA processing</keyword>
<keyword evidence="17" id="KW-1185">Reference proteome</keyword>
<evidence type="ECO:0000256" key="8">
    <source>
        <dbReference type="ARBA" id="ARBA00022695"/>
    </source>
</evidence>
<organism evidence="16 17">
    <name type="scientific">Pseudothermotoga thermarum DSM 5069</name>
    <dbReference type="NCBI Taxonomy" id="688269"/>
    <lineage>
        <taxon>Bacteria</taxon>
        <taxon>Thermotogati</taxon>
        <taxon>Thermotogota</taxon>
        <taxon>Thermotogae</taxon>
        <taxon>Thermotogales</taxon>
        <taxon>Thermotogaceae</taxon>
        <taxon>Pseudothermotoga</taxon>
    </lineage>
</organism>
<evidence type="ECO:0000256" key="4">
    <source>
        <dbReference type="ARBA" id="ARBA00015492"/>
    </source>
</evidence>
<feature type="binding site" evidence="14">
    <location>
        <position position="63"/>
    </location>
    <ligand>
        <name>ATP</name>
        <dbReference type="ChEBI" id="CHEBI:30616"/>
    </ligand>
</feature>
<evidence type="ECO:0000256" key="7">
    <source>
        <dbReference type="ARBA" id="ARBA00022694"/>
    </source>
</evidence>